<dbReference type="Gene3D" id="3.90.1300.10">
    <property type="entry name" value="Amidase signature (AS) domain"/>
    <property type="match status" value="1"/>
</dbReference>
<dbReference type="EMBL" id="JACNJN010000152">
    <property type="protein sequence ID" value="MBC8336301.1"/>
    <property type="molecule type" value="Genomic_DNA"/>
</dbReference>
<dbReference type="GO" id="GO:0003824">
    <property type="term" value="F:catalytic activity"/>
    <property type="evidence" value="ECO:0007669"/>
    <property type="project" value="InterPro"/>
</dbReference>
<feature type="region of interest" description="Disordered" evidence="1">
    <location>
        <begin position="127"/>
        <end position="148"/>
    </location>
</feature>
<dbReference type="PANTHER" id="PTHR11895:SF67">
    <property type="entry name" value="AMIDASE DOMAIN-CONTAINING PROTEIN"/>
    <property type="match status" value="1"/>
</dbReference>
<dbReference type="InterPro" id="IPR000120">
    <property type="entry name" value="Amidase"/>
</dbReference>
<dbReference type="InterPro" id="IPR023631">
    <property type="entry name" value="Amidase_dom"/>
</dbReference>
<dbReference type="SUPFAM" id="SSF75304">
    <property type="entry name" value="Amidase signature (AS) enzymes"/>
    <property type="match status" value="1"/>
</dbReference>
<name>A0A8J6NNK9_9CHLR</name>
<evidence type="ECO:0000313" key="3">
    <source>
        <dbReference type="EMBL" id="MBC8336301.1"/>
    </source>
</evidence>
<accession>A0A8J6NNK9</accession>
<evidence type="ECO:0000256" key="1">
    <source>
        <dbReference type="SAM" id="MobiDB-lite"/>
    </source>
</evidence>
<proteinExistence type="predicted"/>
<dbReference type="Pfam" id="PF01425">
    <property type="entry name" value="Amidase"/>
    <property type="match status" value="1"/>
</dbReference>
<feature type="domain" description="Amidase" evidence="2">
    <location>
        <begin position="52"/>
        <end position="414"/>
    </location>
</feature>
<gene>
    <name evidence="3" type="ORF">H8E29_13625</name>
</gene>
<comment type="caution">
    <text evidence="3">The sequence shown here is derived from an EMBL/GenBank/DDBJ whole genome shotgun (WGS) entry which is preliminary data.</text>
</comment>
<dbReference type="InterPro" id="IPR036928">
    <property type="entry name" value="AS_sf"/>
</dbReference>
<protein>
    <submittedName>
        <fullName evidence="3">Amidase</fullName>
    </submittedName>
</protein>
<organism evidence="3 4">
    <name type="scientific">Candidatus Desulfolinea nitratireducens</name>
    <dbReference type="NCBI Taxonomy" id="2841698"/>
    <lineage>
        <taxon>Bacteria</taxon>
        <taxon>Bacillati</taxon>
        <taxon>Chloroflexota</taxon>
        <taxon>Anaerolineae</taxon>
        <taxon>Anaerolineales</taxon>
        <taxon>Anaerolineales incertae sedis</taxon>
        <taxon>Candidatus Desulfolinea</taxon>
    </lineage>
</organism>
<dbReference type="Proteomes" id="UP000614469">
    <property type="component" value="Unassembled WGS sequence"/>
</dbReference>
<evidence type="ECO:0000313" key="4">
    <source>
        <dbReference type="Proteomes" id="UP000614469"/>
    </source>
</evidence>
<evidence type="ECO:0000259" key="2">
    <source>
        <dbReference type="Pfam" id="PF01425"/>
    </source>
</evidence>
<sequence length="427" mass="46648">MNLAPATNALRTSKLTIPKFLSELENYFSSREPSVLAFLPEEKRFQRLQMEAEELFGRFPDPENRPPLFGMLVGVKDIFHVNGFPTQAGSRLPSEELQGPQAESVTRLKNAGALILGKTVTTEFAYFSPGPTRNPHNPEHTPGGSSSGSAAAVGAGLCSLALGTQTIGSVIRPASFCGVIGFKPTYKRISRDGVIPVSSSLDHIGYFTPNLGIAREVAPVLIDDWNLRTVDPFPIIGIPDGPYLQNASDEALSCFRSNCQSLAEAGYELRHISVMDDFLEIRTRHTVIMSTEAAQVHKRWFEKYENLYSTKFIELVHQGKSITGSELVEALSARDTFRVDMTKTMDEENIDVWISPSAVGPAPKGLESTGDPIMNLPWTQLGFPTINLPAGMSSSGLPLGLQVTGKALNDENLLAWAEELEKLVGYH</sequence>
<reference evidence="3 4" key="1">
    <citation type="submission" date="2020-08" db="EMBL/GenBank/DDBJ databases">
        <title>Bridging the membrane lipid divide: bacteria of the FCB group superphylum have the potential to synthesize archaeal ether lipids.</title>
        <authorList>
            <person name="Villanueva L."/>
            <person name="Von Meijenfeldt F.A.B."/>
            <person name="Westbye A.B."/>
            <person name="Yadav S."/>
            <person name="Hopmans E.C."/>
            <person name="Dutilh B.E."/>
            <person name="Sinninghe Damste J.S."/>
        </authorList>
    </citation>
    <scope>NUCLEOTIDE SEQUENCE [LARGE SCALE GENOMIC DNA]</scope>
    <source>
        <strain evidence="3">NIOZ-UU36</strain>
    </source>
</reference>
<dbReference type="PANTHER" id="PTHR11895">
    <property type="entry name" value="TRANSAMIDASE"/>
    <property type="match status" value="1"/>
</dbReference>
<dbReference type="AlphaFoldDB" id="A0A8J6NNK9"/>